<reference evidence="1 2" key="1">
    <citation type="submission" date="2023-07" db="EMBL/GenBank/DDBJ databases">
        <title>Genomic Encyclopedia of Type Strains, Phase IV (KMG-IV): sequencing the most valuable type-strain genomes for metagenomic binning, comparative biology and taxonomic classification.</title>
        <authorList>
            <person name="Goeker M."/>
        </authorList>
    </citation>
    <scope>NUCLEOTIDE SEQUENCE [LARGE SCALE GENOMIC DNA]</scope>
    <source>
        <strain evidence="1 2">DSM 1112</strain>
    </source>
</reference>
<comment type="caution">
    <text evidence="1">The sequence shown here is derived from an EMBL/GenBank/DDBJ whole genome shotgun (WGS) entry which is preliminary data.</text>
</comment>
<keyword evidence="2" id="KW-1185">Reference proteome</keyword>
<evidence type="ECO:0000313" key="1">
    <source>
        <dbReference type="EMBL" id="MDQ0323973.1"/>
    </source>
</evidence>
<dbReference type="RefSeq" id="WP_307237166.1">
    <property type="nucleotide sequence ID" value="NZ_JAUSVF010000006.1"/>
</dbReference>
<evidence type="ECO:0000313" key="2">
    <source>
        <dbReference type="Proteomes" id="UP001230207"/>
    </source>
</evidence>
<organism evidence="1 2">
    <name type="scientific">Pararhizobium capsulatum DSM 1112</name>
    <dbReference type="NCBI Taxonomy" id="1121113"/>
    <lineage>
        <taxon>Bacteria</taxon>
        <taxon>Pseudomonadati</taxon>
        <taxon>Pseudomonadota</taxon>
        <taxon>Alphaproteobacteria</taxon>
        <taxon>Hyphomicrobiales</taxon>
        <taxon>Rhizobiaceae</taxon>
        <taxon>Rhizobium/Agrobacterium group</taxon>
        <taxon>Pararhizobium</taxon>
    </lineage>
</organism>
<dbReference type="EMBL" id="JAUSVF010000006">
    <property type="protein sequence ID" value="MDQ0323973.1"/>
    <property type="molecule type" value="Genomic_DNA"/>
</dbReference>
<gene>
    <name evidence="1" type="ORF">QO002_006180</name>
</gene>
<accession>A0ABU0C0C3</accession>
<dbReference type="Proteomes" id="UP001230207">
    <property type="component" value="Unassembled WGS sequence"/>
</dbReference>
<protein>
    <submittedName>
        <fullName evidence="1">Uncharacterized protein</fullName>
    </submittedName>
</protein>
<sequence length="81" mass="8563">MLSASAVALSVSATFTALMKHLHRIGAVSDPAEQEIYSDALKMLEESQGGDESPVFEGARALILKQLRPDDGGAGRATTIY</sequence>
<name>A0ABU0C0C3_9HYPH</name>
<proteinExistence type="predicted"/>